<dbReference type="EMBL" id="JAOPGA020000821">
    <property type="protein sequence ID" value="KAL0482177.1"/>
    <property type="molecule type" value="Genomic_DNA"/>
</dbReference>
<feature type="region of interest" description="Disordered" evidence="1">
    <location>
        <begin position="1"/>
        <end position="50"/>
    </location>
</feature>
<feature type="compositionally biased region" description="Polar residues" evidence="1">
    <location>
        <begin position="134"/>
        <end position="144"/>
    </location>
</feature>
<feature type="compositionally biased region" description="Low complexity" evidence="1">
    <location>
        <begin position="253"/>
        <end position="271"/>
    </location>
</feature>
<feature type="region of interest" description="Disordered" evidence="1">
    <location>
        <begin position="251"/>
        <end position="275"/>
    </location>
</feature>
<feature type="compositionally biased region" description="Acidic residues" evidence="1">
    <location>
        <begin position="39"/>
        <end position="50"/>
    </location>
</feature>
<protein>
    <submittedName>
        <fullName evidence="2">Uncharacterized protein</fullName>
    </submittedName>
</protein>
<evidence type="ECO:0000313" key="2">
    <source>
        <dbReference type="EMBL" id="KAL0482177.1"/>
    </source>
</evidence>
<feature type="region of interest" description="Disordered" evidence="1">
    <location>
        <begin position="75"/>
        <end position="146"/>
    </location>
</feature>
<reference evidence="2 3" key="1">
    <citation type="submission" date="2024-03" db="EMBL/GenBank/DDBJ databases">
        <title>The Acrasis kona genome and developmental transcriptomes reveal deep origins of eukaryotic multicellular pathways.</title>
        <authorList>
            <person name="Sheikh S."/>
            <person name="Fu C.-J."/>
            <person name="Brown M.W."/>
            <person name="Baldauf S.L."/>
        </authorList>
    </citation>
    <scope>NUCLEOTIDE SEQUENCE [LARGE SCALE GENOMIC DNA]</scope>
    <source>
        <strain evidence="2 3">ATCC MYA-3509</strain>
    </source>
</reference>
<feature type="compositionally biased region" description="Acidic residues" evidence="1">
    <location>
        <begin position="87"/>
        <end position="98"/>
    </location>
</feature>
<organism evidence="2 3">
    <name type="scientific">Acrasis kona</name>
    <dbReference type="NCBI Taxonomy" id="1008807"/>
    <lineage>
        <taxon>Eukaryota</taxon>
        <taxon>Discoba</taxon>
        <taxon>Heterolobosea</taxon>
        <taxon>Tetramitia</taxon>
        <taxon>Eutetramitia</taxon>
        <taxon>Acrasidae</taxon>
        <taxon>Acrasis</taxon>
    </lineage>
</organism>
<feature type="compositionally biased region" description="Polar residues" evidence="1">
    <location>
        <begin position="101"/>
        <end position="117"/>
    </location>
</feature>
<comment type="caution">
    <text evidence="2">The sequence shown here is derived from an EMBL/GenBank/DDBJ whole genome shotgun (WGS) entry which is preliminary data.</text>
</comment>
<evidence type="ECO:0000256" key="1">
    <source>
        <dbReference type="SAM" id="MobiDB-lite"/>
    </source>
</evidence>
<name>A0AAW2YXF0_9EUKA</name>
<feature type="compositionally biased region" description="Low complexity" evidence="1">
    <location>
        <begin position="215"/>
        <end position="230"/>
    </location>
</feature>
<proteinExistence type="predicted"/>
<keyword evidence="3" id="KW-1185">Reference proteome</keyword>
<sequence>MAEVKKPAIGVHARQLSSNSGGLPDKLTYSRSSSPLPDCESDDDSFGEDIGELKIKPCNNVHDDDDDIFDFDDVEELKPAQPKITVDEEVDWSDDDEQVPQAKTEQSTSASTLGENNFHQEEDEDDGTKRFSTRKINSGSTPVNSKKKMSLLGQIPLISKTPSAEPSRHDEQHIIAGMTHFNTKKNLNRHSMVSIRRKPKTHNTLASVQTMRHTLSPSQSLSSPSPSPSSADHFPRKPVMMNGVWVGMSPMVPSSSTAGSPSNNSPSSTTTLGHNSLPIYQQFYGDRNRQSDSYGTSAAGDLSARTSRNSTGLITPLGALRIGEDLEREQHKGAFHLDPKDKKRLSDAGAEHRIKLSQWGLTDEHYQYSVPDVFSVKNMIIKKIMYDYQSNVVQNRR</sequence>
<dbReference type="AlphaFoldDB" id="A0AAW2YXF0"/>
<gene>
    <name evidence="2" type="ORF">AKO1_013370</name>
</gene>
<feature type="region of interest" description="Disordered" evidence="1">
    <location>
        <begin position="211"/>
        <end position="237"/>
    </location>
</feature>
<evidence type="ECO:0000313" key="3">
    <source>
        <dbReference type="Proteomes" id="UP001431209"/>
    </source>
</evidence>
<accession>A0AAW2YXF0</accession>
<dbReference type="Proteomes" id="UP001431209">
    <property type="component" value="Unassembled WGS sequence"/>
</dbReference>